<feature type="compositionally biased region" description="Basic and acidic residues" evidence="1">
    <location>
        <begin position="42"/>
        <end position="59"/>
    </location>
</feature>
<name>A0A183F6D5_HELPZ</name>
<dbReference type="WBParaSite" id="HPBE_0000172701-mRNA-1">
    <property type="protein sequence ID" value="HPBE_0000172701-mRNA-1"/>
    <property type="gene ID" value="HPBE_0000172701"/>
</dbReference>
<proteinExistence type="predicted"/>
<evidence type="ECO:0000313" key="3">
    <source>
        <dbReference type="WBParaSite" id="HPBE_0000172701-mRNA-1"/>
    </source>
</evidence>
<evidence type="ECO:0000256" key="1">
    <source>
        <dbReference type="SAM" id="MobiDB-lite"/>
    </source>
</evidence>
<reference evidence="3" key="1">
    <citation type="submission" date="2019-09" db="UniProtKB">
        <authorList>
            <consortium name="WormBaseParasite"/>
        </authorList>
    </citation>
    <scope>IDENTIFICATION</scope>
</reference>
<dbReference type="AlphaFoldDB" id="A0A183F6D5"/>
<sequence length="168" mass="19075">LLMVESSQYISAQSQQTLSIPLFLDNVILKTGKNMEEFRAELQEREERQTRKAAEESLLRNRTNGVEGSASPSPDYEMNDSTLTKLASSLAPQWKKLAEAMETDDKKMHELQGHTVNNFLRYYTQRIKQSSQLLISPILECATYFFSTRCCGGRLNACLEDMALLLAD</sequence>
<organism evidence="2 3">
    <name type="scientific">Heligmosomoides polygyrus</name>
    <name type="common">Parasitic roundworm</name>
    <dbReference type="NCBI Taxonomy" id="6339"/>
    <lineage>
        <taxon>Eukaryota</taxon>
        <taxon>Metazoa</taxon>
        <taxon>Ecdysozoa</taxon>
        <taxon>Nematoda</taxon>
        <taxon>Chromadorea</taxon>
        <taxon>Rhabditida</taxon>
        <taxon>Rhabditina</taxon>
        <taxon>Rhabditomorpha</taxon>
        <taxon>Strongyloidea</taxon>
        <taxon>Heligmosomidae</taxon>
        <taxon>Heligmosomoides</taxon>
    </lineage>
</organism>
<feature type="region of interest" description="Disordered" evidence="1">
    <location>
        <begin position="42"/>
        <end position="79"/>
    </location>
</feature>
<accession>A0A183F6D5</accession>
<dbReference type="Proteomes" id="UP000050761">
    <property type="component" value="Unassembled WGS sequence"/>
</dbReference>
<evidence type="ECO:0000313" key="2">
    <source>
        <dbReference type="Proteomes" id="UP000050761"/>
    </source>
</evidence>
<protein>
    <submittedName>
        <fullName evidence="3">Ubiquitinyl hydrolase 1</fullName>
    </submittedName>
</protein>
<feature type="compositionally biased region" description="Polar residues" evidence="1">
    <location>
        <begin position="60"/>
        <end position="72"/>
    </location>
</feature>
<keyword evidence="2" id="KW-1185">Reference proteome</keyword>